<evidence type="ECO:0000313" key="14">
    <source>
        <dbReference type="EMBL" id="KAI3851921.1"/>
    </source>
</evidence>
<feature type="domain" description="Disease resistance R13L4/SHOC-2-like LRR" evidence="13">
    <location>
        <begin position="222"/>
        <end position="395"/>
    </location>
</feature>
<dbReference type="InterPro" id="IPR013210">
    <property type="entry name" value="LRR_N_plant-typ"/>
</dbReference>
<dbReference type="GO" id="GO:0005886">
    <property type="term" value="C:plasma membrane"/>
    <property type="evidence" value="ECO:0007669"/>
    <property type="project" value="UniProtKB-SubCell"/>
</dbReference>
<evidence type="ECO:0000256" key="9">
    <source>
        <dbReference type="ARBA" id="ARBA00023136"/>
    </source>
</evidence>
<proteinExistence type="predicted"/>
<keyword evidence="8" id="KW-1133">Transmembrane helix</keyword>
<evidence type="ECO:0000313" key="15">
    <source>
        <dbReference type="Proteomes" id="UP001202328"/>
    </source>
</evidence>
<dbReference type="FunFam" id="3.80.10.10:FF:000095">
    <property type="entry name" value="LRR receptor-like serine/threonine-protein kinase GSO1"/>
    <property type="match status" value="1"/>
</dbReference>
<feature type="domain" description="Leucine-rich repeat-containing N-terminal plant-type" evidence="12">
    <location>
        <begin position="32"/>
        <end position="73"/>
    </location>
</feature>
<dbReference type="Gene3D" id="3.80.10.10">
    <property type="entry name" value="Ribonuclease Inhibitor"/>
    <property type="match status" value="5"/>
</dbReference>
<comment type="caution">
    <text evidence="14">The sequence shown here is derived from an EMBL/GenBank/DDBJ whole genome shotgun (WGS) entry which is preliminary data.</text>
</comment>
<dbReference type="FunFam" id="3.80.10.10:FF:000041">
    <property type="entry name" value="LRR receptor-like serine/threonine-protein kinase ERECTA"/>
    <property type="match status" value="1"/>
</dbReference>
<dbReference type="AlphaFoldDB" id="A0AAD4S2H7"/>
<evidence type="ECO:0008006" key="16">
    <source>
        <dbReference type="Google" id="ProtNLM"/>
    </source>
</evidence>
<evidence type="ECO:0000256" key="1">
    <source>
        <dbReference type="ARBA" id="ARBA00004167"/>
    </source>
</evidence>
<keyword evidence="4" id="KW-0433">Leucine-rich repeat</keyword>
<evidence type="ECO:0000256" key="3">
    <source>
        <dbReference type="ARBA" id="ARBA00022475"/>
    </source>
</evidence>
<protein>
    <recommendedName>
        <fullName evidence="16">Leucine-rich repeat-containing N-terminal plant-type domain-containing protein</fullName>
    </recommendedName>
</protein>
<dbReference type="InterPro" id="IPR003591">
    <property type="entry name" value="Leu-rich_rpt_typical-subtyp"/>
</dbReference>
<dbReference type="PRINTS" id="PR00019">
    <property type="entry name" value="LEURICHRPT"/>
</dbReference>
<dbReference type="SUPFAM" id="SSF52058">
    <property type="entry name" value="L domain-like"/>
    <property type="match status" value="2"/>
</dbReference>
<keyword evidence="6 11" id="KW-0732">Signal</keyword>
<evidence type="ECO:0000256" key="5">
    <source>
        <dbReference type="ARBA" id="ARBA00022692"/>
    </source>
</evidence>
<name>A0AAD4S2H7_9MAGN</name>
<keyword evidence="7" id="KW-0677">Repeat</keyword>
<keyword evidence="9" id="KW-0472">Membrane</keyword>
<dbReference type="EMBL" id="JAJJMB010015809">
    <property type="protein sequence ID" value="KAI3851921.1"/>
    <property type="molecule type" value="Genomic_DNA"/>
</dbReference>
<accession>A0AAD4S2H7</accession>
<evidence type="ECO:0000256" key="11">
    <source>
        <dbReference type="SAM" id="SignalP"/>
    </source>
</evidence>
<dbReference type="PANTHER" id="PTHR48060:SF24">
    <property type="entry name" value="NON-SPECIFIC SERINE_THREONINE PROTEIN KINASE"/>
    <property type="match status" value="1"/>
</dbReference>
<evidence type="ECO:0000259" key="13">
    <source>
        <dbReference type="Pfam" id="PF23598"/>
    </source>
</evidence>
<gene>
    <name evidence="14" type="ORF">MKW98_019920</name>
</gene>
<dbReference type="InterPro" id="IPR053211">
    <property type="entry name" value="DNA_repair-toleration"/>
</dbReference>
<dbReference type="PANTHER" id="PTHR48060">
    <property type="entry name" value="DNA DAMAGE-REPAIR/TOLERATION PROTEIN DRT100"/>
    <property type="match status" value="1"/>
</dbReference>
<dbReference type="SMART" id="SM00369">
    <property type="entry name" value="LRR_TYP"/>
    <property type="match status" value="7"/>
</dbReference>
<keyword evidence="3" id="KW-1003">Cell membrane</keyword>
<dbReference type="Pfam" id="PF00560">
    <property type="entry name" value="LRR_1"/>
    <property type="match status" value="3"/>
</dbReference>
<dbReference type="Pfam" id="PF13855">
    <property type="entry name" value="LRR_8"/>
    <property type="match status" value="1"/>
</dbReference>
<feature type="chain" id="PRO_5042249223" description="Leucine-rich repeat-containing N-terminal plant-type domain-containing protein" evidence="11">
    <location>
        <begin position="30"/>
        <end position="596"/>
    </location>
</feature>
<evidence type="ECO:0000256" key="4">
    <source>
        <dbReference type="ARBA" id="ARBA00022614"/>
    </source>
</evidence>
<dbReference type="FunFam" id="3.80.10.10:FF:000299">
    <property type="entry name" value="Piriformospora indica-insensitive protein 2"/>
    <property type="match status" value="1"/>
</dbReference>
<dbReference type="InterPro" id="IPR055414">
    <property type="entry name" value="LRR_R13L4/SHOC2-like"/>
</dbReference>
<keyword evidence="5" id="KW-0812">Transmembrane</keyword>
<dbReference type="InterPro" id="IPR032675">
    <property type="entry name" value="LRR_dom_sf"/>
</dbReference>
<organism evidence="14 15">
    <name type="scientific">Papaver atlanticum</name>
    <dbReference type="NCBI Taxonomy" id="357466"/>
    <lineage>
        <taxon>Eukaryota</taxon>
        <taxon>Viridiplantae</taxon>
        <taxon>Streptophyta</taxon>
        <taxon>Embryophyta</taxon>
        <taxon>Tracheophyta</taxon>
        <taxon>Spermatophyta</taxon>
        <taxon>Magnoliopsida</taxon>
        <taxon>Ranunculales</taxon>
        <taxon>Papaveraceae</taxon>
        <taxon>Papaveroideae</taxon>
        <taxon>Papaver</taxon>
    </lineage>
</organism>
<keyword evidence="15" id="KW-1185">Reference proteome</keyword>
<reference evidence="14" key="1">
    <citation type="submission" date="2022-04" db="EMBL/GenBank/DDBJ databases">
        <title>A functionally conserved STORR gene fusion in Papaver species that diverged 16.8 million years ago.</title>
        <authorList>
            <person name="Catania T."/>
        </authorList>
    </citation>
    <scope>NUCLEOTIDE SEQUENCE</scope>
    <source>
        <strain evidence="14">S-188037</strain>
    </source>
</reference>
<feature type="signal peptide" evidence="11">
    <location>
        <begin position="1"/>
        <end position="29"/>
    </location>
</feature>
<sequence>MEFISHLAKFNLVLLLICFSFSYFQTTKACHETDKAALLDFKKNIIDEGPEKLLKTWNKDTDCCTQWDGVSCDYSNGRVVNVTRPGFFDEPEHPAGNTYMIGTISPSLGNLEFLRNKLEDPVPMSFQHLHKLNRLYLHGNLLSGRIPSSIFEHMTALSEISLTGNQLSGKLPLSVGKLVSLEMLDFSSNNFSGAIPITIGSLKNLIYLDLSLNHFSGGIPSTVGSLKNLTHLDLSFNQISGSIPPSIGDLSKLEIIYLNKNRLGGSIPSSFSKLISLMDCDMSDNKLTGGIPSSIGKMPVLQELLINDNMLTGNLPVSMGNLTGLRRLNLVNNRFTGEIPSSLGQLMNLNEVDLSRNFLSGPIPTQLVKLSSILSLLDLSYNPLGLANLPTWLSKMNYYFSLNLAGIGLAGELPEWLSSVNWVFLDLSSNMLTGELPTWIGNLSSLRALNLSNNHFHSDIPIEFKKLSNLEGLDLHSNNFIGGLRSILAKTTSGGVYTSSGQYSIIDLSYNMFAGPIDEDMGNVDAMHSIQALILSHNKLTGTIPSEIINSKWLGVFDVSHNMLTGEIPPHNTTFPATSFEGNSGLCGSPLPPCKA</sequence>
<dbReference type="PROSITE" id="PS51450">
    <property type="entry name" value="LRR"/>
    <property type="match status" value="1"/>
</dbReference>
<keyword evidence="10" id="KW-0325">Glycoprotein</keyword>
<dbReference type="Proteomes" id="UP001202328">
    <property type="component" value="Unassembled WGS sequence"/>
</dbReference>
<comment type="subcellular location">
    <subcellularLocation>
        <location evidence="2">Cell membrane</location>
    </subcellularLocation>
    <subcellularLocation>
        <location evidence="1">Membrane</location>
        <topology evidence="1">Single-pass membrane protein</topology>
    </subcellularLocation>
</comment>
<evidence type="ECO:0000256" key="10">
    <source>
        <dbReference type="ARBA" id="ARBA00023180"/>
    </source>
</evidence>
<evidence type="ECO:0000256" key="6">
    <source>
        <dbReference type="ARBA" id="ARBA00022729"/>
    </source>
</evidence>
<dbReference type="Pfam" id="PF08263">
    <property type="entry name" value="LRRNT_2"/>
    <property type="match status" value="1"/>
</dbReference>
<dbReference type="InterPro" id="IPR001611">
    <property type="entry name" value="Leu-rich_rpt"/>
</dbReference>
<evidence type="ECO:0000256" key="7">
    <source>
        <dbReference type="ARBA" id="ARBA00022737"/>
    </source>
</evidence>
<evidence type="ECO:0000256" key="2">
    <source>
        <dbReference type="ARBA" id="ARBA00004236"/>
    </source>
</evidence>
<evidence type="ECO:0000259" key="12">
    <source>
        <dbReference type="Pfam" id="PF08263"/>
    </source>
</evidence>
<dbReference type="Pfam" id="PF23598">
    <property type="entry name" value="LRR_14"/>
    <property type="match status" value="1"/>
</dbReference>
<evidence type="ECO:0000256" key="8">
    <source>
        <dbReference type="ARBA" id="ARBA00022989"/>
    </source>
</evidence>